<dbReference type="STRING" id="93759.A0A1R3HDI8"/>
<proteinExistence type="predicted"/>
<protein>
    <submittedName>
        <fullName evidence="2">Uncharacterized protein</fullName>
    </submittedName>
</protein>
<feature type="compositionally biased region" description="Pro residues" evidence="1">
    <location>
        <begin position="280"/>
        <end position="293"/>
    </location>
</feature>
<dbReference type="AlphaFoldDB" id="A0A1R3HDI8"/>
<feature type="region of interest" description="Disordered" evidence="1">
    <location>
        <begin position="331"/>
        <end position="363"/>
    </location>
</feature>
<dbReference type="Proteomes" id="UP000187203">
    <property type="component" value="Unassembled WGS sequence"/>
</dbReference>
<feature type="region of interest" description="Disordered" evidence="1">
    <location>
        <begin position="274"/>
        <end position="314"/>
    </location>
</feature>
<evidence type="ECO:0000313" key="2">
    <source>
        <dbReference type="EMBL" id="OMO68371.1"/>
    </source>
</evidence>
<evidence type="ECO:0000313" key="3">
    <source>
        <dbReference type="Proteomes" id="UP000187203"/>
    </source>
</evidence>
<comment type="caution">
    <text evidence="2">The sequence shown here is derived from an EMBL/GenBank/DDBJ whole genome shotgun (WGS) entry which is preliminary data.</text>
</comment>
<name>A0A1R3HDI8_9ROSI</name>
<feature type="compositionally biased region" description="Low complexity" evidence="1">
    <location>
        <begin position="216"/>
        <end position="228"/>
    </location>
</feature>
<evidence type="ECO:0000256" key="1">
    <source>
        <dbReference type="SAM" id="MobiDB-lite"/>
    </source>
</evidence>
<gene>
    <name evidence="2" type="ORF">COLO4_29738</name>
</gene>
<accession>A0A1R3HDI8</accession>
<reference evidence="3" key="1">
    <citation type="submission" date="2013-09" db="EMBL/GenBank/DDBJ databases">
        <title>Corchorus olitorius genome sequencing.</title>
        <authorList>
            <person name="Alam M."/>
            <person name="Haque M.S."/>
            <person name="Islam M.S."/>
            <person name="Emdad E.M."/>
            <person name="Islam M.M."/>
            <person name="Ahmed B."/>
            <person name="Halim A."/>
            <person name="Hossen Q.M.M."/>
            <person name="Hossain M.Z."/>
            <person name="Ahmed R."/>
            <person name="Khan M.M."/>
            <person name="Islam R."/>
            <person name="Rashid M.M."/>
            <person name="Khan S.A."/>
            <person name="Rahman M.S."/>
            <person name="Alam M."/>
            <person name="Yahiya A.S."/>
            <person name="Khan M.S."/>
            <person name="Azam M.S."/>
            <person name="Haque T."/>
            <person name="Lashkar M.Z.H."/>
            <person name="Akhand A.I."/>
            <person name="Morshed G."/>
            <person name="Roy S."/>
            <person name="Uddin K.S."/>
            <person name="Rabeya T."/>
            <person name="Hossain A.S."/>
            <person name="Chowdhury A."/>
            <person name="Snigdha A.R."/>
            <person name="Mortoza M.S."/>
            <person name="Matin S.A."/>
            <person name="Hoque S.M.E."/>
            <person name="Islam M.K."/>
            <person name="Roy D.K."/>
            <person name="Haider R."/>
            <person name="Moosa M.M."/>
            <person name="Elias S.M."/>
            <person name="Hasan A.M."/>
            <person name="Jahan S."/>
            <person name="Shafiuddin M."/>
            <person name="Mahmood N."/>
            <person name="Shommy N.S."/>
        </authorList>
    </citation>
    <scope>NUCLEOTIDE SEQUENCE [LARGE SCALE GENOMIC DNA]</scope>
    <source>
        <strain evidence="3">cv. O-4</strain>
    </source>
</reference>
<feature type="compositionally biased region" description="Polar residues" evidence="1">
    <location>
        <begin position="153"/>
        <end position="166"/>
    </location>
</feature>
<feature type="region of interest" description="Disordered" evidence="1">
    <location>
        <begin position="1"/>
        <end position="50"/>
    </location>
</feature>
<organism evidence="2 3">
    <name type="scientific">Corchorus olitorius</name>
    <dbReference type="NCBI Taxonomy" id="93759"/>
    <lineage>
        <taxon>Eukaryota</taxon>
        <taxon>Viridiplantae</taxon>
        <taxon>Streptophyta</taxon>
        <taxon>Embryophyta</taxon>
        <taxon>Tracheophyta</taxon>
        <taxon>Spermatophyta</taxon>
        <taxon>Magnoliopsida</taxon>
        <taxon>eudicotyledons</taxon>
        <taxon>Gunneridae</taxon>
        <taxon>Pentapetalae</taxon>
        <taxon>rosids</taxon>
        <taxon>malvids</taxon>
        <taxon>Malvales</taxon>
        <taxon>Malvaceae</taxon>
        <taxon>Grewioideae</taxon>
        <taxon>Apeibeae</taxon>
        <taxon>Corchorus</taxon>
    </lineage>
</organism>
<feature type="compositionally biased region" description="Polar residues" evidence="1">
    <location>
        <begin position="189"/>
        <end position="200"/>
    </location>
</feature>
<sequence length="384" mass="41351">MEQTPPPGVRDGGIRAKPPATKRSRPSEKSAMEVEGEEPLPNPLAGQKGGALSFKDVCANGKENHGLSWDEVLGETIEEEVNLTHELAGRNLCPTLAISKEDYRKACDPWRKTLIIKKRKGGGPRKKAQISTQSRPPATWSHFDALSWEGQDTPIQATPAGQLQRHSLTRGKQAANPTPQGKNPKPTLGKNQKSDLNSSKPRGPAHALRDVTNFASSSKSPNPSPISNLGPTTSKTQQFTLGHFFKDQLPAIKQKKKNPKESVSVQGNSSFSLDAEIPNPFLPPPADLPPPTLIPYAPLDPSHTPPNELPLETFNSSSSVDLVVRGLKSGSDTATENCEPFPSEMQVEREPASTPSLGGECDLTDEQLINNGVSAMEGLCPLLE</sequence>
<keyword evidence="3" id="KW-1185">Reference proteome</keyword>
<dbReference type="OrthoDB" id="10638902at2759"/>
<dbReference type="EMBL" id="AWUE01020396">
    <property type="protein sequence ID" value="OMO68371.1"/>
    <property type="molecule type" value="Genomic_DNA"/>
</dbReference>
<feature type="region of interest" description="Disordered" evidence="1">
    <location>
        <begin position="153"/>
        <end position="235"/>
    </location>
</feature>
<feature type="region of interest" description="Disordered" evidence="1">
    <location>
        <begin position="118"/>
        <end position="140"/>
    </location>
</feature>
<feature type="compositionally biased region" description="Basic residues" evidence="1">
    <location>
        <begin position="118"/>
        <end position="128"/>
    </location>
</feature>